<dbReference type="GO" id="GO:0016020">
    <property type="term" value="C:membrane"/>
    <property type="evidence" value="ECO:0007669"/>
    <property type="project" value="UniProtKB-SubCell"/>
</dbReference>
<name>B9RQQ8_RICCO</name>
<dbReference type="EMBL" id="EQ973801">
    <property type="protein sequence ID" value="EEF46497.1"/>
    <property type="molecule type" value="Genomic_DNA"/>
</dbReference>
<evidence type="ECO:0000313" key="8">
    <source>
        <dbReference type="Proteomes" id="UP000008311"/>
    </source>
</evidence>
<evidence type="ECO:0000256" key="4">
    <source>
        <dbReference type="ARBA" id="ARBA00023136"/>
    </source>
</evidence>
<proteinExistence type="predicted"/>
<sequence>MAMPISKLEQQQQCSHYYTPIPCQHDDNYVVLQPLDHHRFPTIRLPPRRILIVTGVIFLLISVIYLFWPSDPTLKIVRLRLNKLHIHTLPIINIDVSLHVTVKVRNVDVYSMDFTHLDIALRYRGKRLGHVRSGQGHVRALASSYVDAELEFSGVGVLSDVVFLLEDLARGKVPFDTVTKVDGKFGFLFFGMPLKDMLEIVIVLEISKSLKLAQW</sequence>
<feature type="domain" description="Late embryogenesis abundant protein LEA-2 subgroup" evidence="6">
    <location>
        <begin position="101"/>
        <end position="189"/>
    </location>
</feature>
<evidence type="ECO:0000256" key="2">
    <source>
        <dbReference type="ARBA" id="ARBA00022692"/>
    </source>
</evidence>
<dbReference type="SUPFAM" id="SSF117070">
    <property type="entry name" value="LEA14-like"/>
    <property type="match status" value="1"/>
</dbReference>
<keyword evidence="2 5" id="KW-0812">Transmembrane</keyword>
<organism evidence="7 8">
    <name type="scientific">Ricinus communis</name>
    <name type="common">Castor bean</name>
    <dbReference type="NCBI Taxonomy" id="3988"/>
    <lineage>
        <taxon>Eukaryota</taxon>
        <taxon>Viridiplantae</taxon>
        <taxon>Streptophyta</taxon>
        <taxon>Embryophyta</taxon>
        <taxon>Tracheophyta</taxon>
        <taxon>Spermatophyta</taxon>
        <taxon>Magnoliopsida</taxon>
        <taxon>eudicotyledons</taxon>
        <taxon>Gunneridae</taxon>
        <taxon>Pentapetalae</taxon>
        <taxon>rosids</taxon>
        <taxon>fabids</taxon>
        <taxon>Malpighiales</taxon>
        <taxon>Euphorbiaceae</taxon>
        <taxon>Acalyphoideae</taxon>
        <taxon>Acalypheae</taxon>
        <taxon>Ricinus</taxon>
    </lineage>
</organism>
<gene>
    <name evidence="7" type="ORF">RCOM_1495210</name>
</gene>
<dbReference type="PANTHER" id="PTHR31234:SF69">
    <property type="entry name" value="EXPRESSED PROTEIN"/>
    <property type="match status" value="1"/>
</dbReference>
<evidence type="ECO:0000313" key="7">
    <source>
        <dbReference type="EMBL" id="EEF46497.1"/>
    </source>
</evidence>
<dbReference type="InterPro" id="IPR044839">
    <property type="entry name" value="NDR1-like"/>
</dbReference>
<keyword evidence="3 5" id="KW-1133">Transmembrane helix</keyword>
<evidence type="ECO:0000256" key="1">
    <source>
        <dbReference type="ARBA" id="ARBA00004167"/>
    </source>
</evidence>
<accession>B9RQQ8</accession>
<feature type="transmembrane region" description="Helical" evidence="5">
    <location>
        <begin position="50"/>
        <end position="68"/>
    </location>
</feature>
<evidence type="ECO:0000259" key="6">
    <source>
        <dbReference type="Pfam" id="PF03168"/>
    </source>
</evidence>
<dbReference type="InterPro" id="IPR004864">
    <property type="entry name" value="LEA_2"/>
</dbReference>
<evidence type="ECO:0000256" key="5">
    <source>
        <dbReference type="SAM" id="Phobius"/>
    </source>
</evidence>
<dbReference type="Proteomes" id="UP000008311">
    <property type="component" value="Unassembled WGS sequence"/>
</dbReference>
<dbReference type="PANTHER" id="PTHR31234">
    <property type="entry name" value="LATE EMBRYOGENESIS ABUNDANT (LEA) HYDROXYPROLINE-RICH GLYCOPROTEIN FAMILY"/>
    <property type="match status" value="1"/>
</dbReference>
<comment type="subcellular location">
    <subcellularLocation>
        <location evidence="1">Membrane</location>
        <topology evidence="1">Single-pass membrane protein</topology>
    </subcellularLocation>
</comment>
<protein>
    <recommendedName>
        <fullName evidence="6">Late embryogenesis abundant protein LEA-2 subgroup domain-containing protein</fullName>
    </recommendedName>
</protein>
<dbReference type="STRING" id="3988.B9RQQ8"/>
<keyword evidence="4 5" id="KW-0472">Membrane</keyword>
<dbReference type="AlphaFoldDB" id="B9RQQ8"/>
<evidence type="ECO:0000256" key="3">
    <source>
        <dbReference type="ARBA" id="ARBA00022989"/>
    </source>
</evidence>
<keyword evidence="8" id="KW-1185">Reference proteome</keyword>
<dbReference type="Pfam" id="PF03168">
    <property type="entry name" value="LEA_2"/>
    <property type="match status" value="1"/>
</dbReference>
<dbReference type="eggNOG" id="ENOG502SPBB">
    <property type="taxonomic scope" value="Eukaryota"/>
</dbReference>
<dbReference type="GO" id="GO:0098542">
    <property type="term" value="P:defense response to other organism"/>
    <property type="evidence" value="ECO:0007669"/>
    <property type="project" value="InterPro"/>
</dbReference>
<reference evidence="8" key="1">
    <citation type="journal article" date="2010" name="Nat. Biotechnol.">
        <title>Draft genome sequence of the oilseed species Ricinus communis.</title>
        <authorList>
            <person name="Chan A.P."/>
            <person name="Crabtree J."/>
            <person name="Zhao Q."/>
            <person name="Lorenzi H."/>
            <person name="Orvis J."/>
            <person name="Puiu D."/>
            <person name="Melake-Berhan A."/>
            <person name="Jones K.M."/>
            <person name="Redman J."/>
            <person name="Chen G."/>
            <person name="Cahoon E.B."/>
            <person name="Gedil M."/>
            <person name="Stanke M."/>
            <person name="Haas B.J."/>
            <person name="Wortman J.R."/>
            <person name="Fraser-Liggett C.M."/>
            <person name="Ravel J."/>
            <person name="Rabinowicz P.D."/>
        </authorList>
    </citation>
    <scope>NUCLEOTIDE SEQUENCE [LARGE SCALE GENOMIC DNA]</scope>
    <source>
        <strain evidence="8">cv. Hale</strain>
    </source>
</reference>
<dbReference type="InParanoid" id="B9RQQ8"/>